<dbReference type="EMBL" id="QZJZ01000049">
    <property type="protein sequence ID" value="RJP59433.1"/>
    <property type="molecule type" value="Genomic_DNA"/>
</dbReference>
<evidence type="ECO:0000313" key="9">
    <source>
        <dbReference type="EMBL" id="RJP59433.1"/>
    </source>
</evidence>
<evidence type="ECO:0000256" key="2">
    <source>
        <dbReference type="ARBA" id="ARBA00022475"/>
    </source>
</evidence>
<evidence type="ECO:0000313" key="10">
    <source>
        <dbReference type="Proteomes" id="UP000266426"/>
    </source>
</evidence>
<dbReference type="AlphaFoldDB" id="A0A3A4R441"/>
<evidence type="ECO:0000256" key="7">
    <source>
        <dbReference type="SAM" id="Phobius"/>
    </source>
</evidence>
<comment type="similarity">
    <text evidence="6">Belongs to the exbB/tolQ family.</text>
</comment>
<proteinExistence type="inferred from homology"/>
<dbReference type="GO" id="GO:0005886">
    <property type="term" value="C:plasma membrane"/>
    <property type="evidence" value="ECO:0007669"/>
    <property type="project" value="UniProtKB-SubCell"/>
</dbReference>
<keyword evidence="4 7" id="KW-1133">Transmembrane helix</keyword>
<keyword evidence="2" id="KW-1003">Cell membrane</keyword>
<accession>A0A3A4R441</accession>
<keyword evidence="6" id="KW-0653">Protein transport</keyword>
<evidence type="ECO:0000256" key="3">
    <source>
        <dbReference type="ARBA" id="ARBA00022692"/>
    </source>
</evidence>
<dbReference type="GO" id="GO:0017038">
    <property type="term" value="P:protein import"/>
    <property type="evidence" value="ECO:0007669"/>
    <property type="project" value="TreeGrafter"/>
</dbReference>
<gene>
    <name evidence="9" type="ORF">C4541_06115</name>
</gene>
<dbReference type="Pfam" id="PF01618">
    <property type="entry name" value="MotA_ExbB"/>
    <property type="match status" value="1"/>
</dbReference>
<dbReference type="InterPro" id="IPR002898">
    <property type="entry name" value="MotA_ExbB_proton_chnl"/>
</dbReference>
<sequence length="207" mass="22552">MESFITLIQKGGFIMIPILLCSLLTLTIILERMAMLRQSRLIPSELVKRIQSFSLEKKDSLLDYCAHHANIPLVTIVKTMVVNAGLPHQESVELIKATGRQLAKSLDKGLFMLELIAAVTPLMGLLGTVLGMIDVFDTIVKMGVGQAEHLSAGISKALITTVAGLIVAIPSLAAYSMLSRKVEGLVALMDRHVTDLHGKIYGIHIER</sequence>
<feature type="transmembrane region" description="Helical" evidence="7">
    <location>
        <begin position="12"/>
        <end position="30"/>
    </location>
</feature>
<evidence type="ECO:0000256" key="4">
    <source>
        <dbReference type="ARBA" id="ARBA00022989"/>
    </source>
</evidence>
<evidence type="ECO:0000256" key="1">
    <source>
        <dbReference type="ARBA" id="ARBA00004651"/>
    </source>
</evidence>
<evidence type="ECO:0000256" key="5">
    <source>
        <dbReference type="ARBA" id="ARBA00023136"/>
    </source>
</evidence>
<comment type="subcellular location">
    <subcellularLocation>
        <location evidence="1">Cell membrane</location>
        <topology evidence="1">Multi-pass membrane protein</topology>
    </subcellularLocation>
    <subcellularLocation>
        <location evidence="6">Membrane</location>
        <topology evidence="6">Multi-pass membrane protein</topology>
    </subcellularLocation>
</comment>
<keyword evidence="5 7" id="KW-0472">Membrane</keyword>
<reference evidence="9 10" key="1">
    <citation type="journal article" date="2017" name="ISME J.">
        <title>Energy and carbon metabolisms in a deep terrestrial subsurface fluid microbial community.</title>
        <authorList>
            <person name="Momper L."/>
            <person name="Jungbluth S.P."/>
            <person name="Lee M.D."/>
            <person name="Amend J.P."/>
        </authorList>
    </citation>
    <scope>NUCLEOTIDE SEQUENCE [LARGE SCALE GENOMIC DNA]</scope>
    <source>
        <strain evidence="9">SURF_26</strain>
    </source>
</reference>
<evidence type="ECO:0000256" key="6">
    <source>
        <dbReference type="RuleBase" id="RU004057"/>
    </source>
</evidence>
<keyword evidence="3 7" id="KW-0812">Transmembrane</keyword>
<organism evidence="9 10">
    <name type="scientific">Candidatus Auribacter fodinae</name>
    <dbReference type="NCBI Taxonomy" id="2093366"/>
    <lineage>
        <taxon>Bacteria</taxon>
        <taxon>Pseudomonadati</taxon>
        <taxon>Candidatus Auribacterota</taxon>
        <taxon>Candidatus Auribacteria</taxon>
        <taxon>Candidatus Auribacterales</taxon>
        <taxon>Candidatus Auribacteraceae</taxon>
        <taxon>Candidatus Auribacter</taxon>
    </lineage>
</organism>
<feature type="domain" description="MotA/TolQ/ExbB proton channel" evidence="8">
    <location>
        <begin position="84"/>
        <end position="190"/>
    </location>
</feature>
<keyword evidence="6" id="KW-0813">Transport</keyword>
<dbReference type="Proteomes" id="UP000266426">
    <property type="component" value="Unassembled WGS sequence"/>
</dbReference>
<name>A0A3A4R441_9BACT</name>
<dbReference type="InterPro" id="IPR050790">
    <property type="entry name" value="ExbB/TolQ_transport"/>
</dbReference>
<comment type="caution">
    <text evidence="9">The sequence shown here is derived from an EMBL/GenBank/DDBJ whole genome shotgun (WGS) entry which is preliminary data.</text>
</comment>
<feature type="transmembrane region" description="Helical" evidence="7">
    <location>
        <begin position="110"/>
        <end position="133"/>
    </location>
</feature>
<dbReference type="PANTHER" id="PTHR30625:SF11">
    <property type="entry name" value="MOTA_TOLQ_EXBB PROTON CHANNEL DOMAIN-CONTAINING PROTEIN"/>
    <property type="match status" value="1"/>
</dbReference>
<evidence type="ECO:0000259" key="8">
    <source>
        <dbReference type="Pfam" id="PF01618"/>
    </source>
</evidence>
<feature type="transmembrane region" description="Helical" evidence="7">
    <location>
        <begin position="153"/>
        <end position="175"/>
    </location>
</feature>
<dbReference type="PANTHER" id="PTHR30625">
    <property type="entry name" value="PROTEIN TOLQ"/>
    <property type="match status" value="1"/>
</dbReference>
<protein>
    <submittedName>
        <fullName evidence="9">MotA/TolQ/ExbB proton channel family protein</fullName>
    </submittedName>
</protein>